<evidence type="ECO:0000313" key="1">
    <source>
        <dbReference type="EnsemblProtists" id="HpaP808917"/>
    </source>
</evidence>
<evidence type="ECO:0000313" key="2">
    <source>
        <dbReference type="Proteomes" id="UP000011713"/>
    </source>
</evidence>
<protein>
    <submittedName>
        <fullName evidence="1">Uncharacterized protein</fullName>
    </submittedName>
</protein>
<dbReference type="VEuPathDB" id="FungiDB:HpaG808917"/>
<reference evidence="1" key="2">
    <citation type="submission" date="2015-06" db="UniProtKB">
        <authorList>
            <consortium name="EnsemblProtists"/>
        </authorList>
    </citation>
    <scope>IDENTIFICATION</scope>
    <source>
        <strain evidence="1">Emoy2</strain>
    </source>
</reference>
<dbReference type="eggNOG" id="ENOG502SQAB">
    <property type="taxonomic scope" value="Eukaryota"/>
</dbReference>
<name>M4BR78_HYAAE</name>
<dbReference type="HOGENOM" id="CLU_1258213_0_0_1"/>
<dbReference type="Proteomes" id="UP000011713">
    <property type="component" value="Unassembled WGS sequence"/>
</dbReference>
<dbReference type="Gene3D" id="3.40.50.300">
    <property type="entry name" value="P-loop containing nucleotide triphosphate hydrolases"/>
    <property type="match status" value="1"/>
</dbReference>
<dbReference type="AlphaFoldDB" id="M4BR78"/>
<dbReference type="EnsemblProtists" id="HpaT808917">
    <property type="protein sequence ID" value="HpaP808917"/>
    <property type="gene ID" value="HpaG808917"/>
</dbReference>
<accession>M4BR78</accession>
<proteinExistence type="predicted"/>
<sequence length="220" mass="24398">MDQSAAERRRLSAVFSTSTRTMPARSIVKYPFTIVVPINSCDSHFPQSPKLLWVLQNVSTSELKEQMQSGLSQHEIEQEYLCNALAALPEDSPGAEVSRLLGTVFPDQGCFAVPPKESEAFEKRVEKLLRVLTQSVHNRYFETIVLNGPLIGALMVSMLAHRDSISKVNYLMRMMSCYECINVCARTATGVSGASLGGHDSQLLPKCCRKWSQELQVSNG</sequence>
<dbReference type="InParanoid" id="M4BR78"/>
<dbReference type="EMBL" id="JH598621">
    <property type="status" value="NOT_ANNOTATED_CDS"/>
    <property type="molecule type" value="Genomic_DNA"/>
</dbReference>
<reference evidence="2" key="1">
    <citation type="journal article" date="2010" name="Science">
        <title>Signatures of adaptation to obligate biotrophy in the Hyaloperonospora arabidopsidis genome.</title>
        <authorList>
            <person name="Baxter L."/>
            <person name="Tripathy S."/>
            <person name="Ishaque N."/>
            <person name="Boot N."/>
            <person name="Cabral A."/>
            <person name="Kemen E."/>
            <person name="Thines M."/>
            <person name="Ah-Fong A."/>
            <person name="Anderson R."/>
            <person name="Badejoko W."/>
            <person name="Bittner-Eddy P."/>
            <person name="Boore J.L."/>
            <person name="Chibucos M.C."/>
            <person name="Coates M."/>
            <person name="Dehal P."/>
            <person name="Delehaunty K."/>
            <person name="Dong S."/>
            <person name="Downton P."/>
            <person name="Dumas B."/>
            <person name="Fabro G."/>
            <person name="Fronick C."/>
            <person name="Fuerstenberg S.I."/>
            <person name="Fulton L."/>
            <person name="Gaulin E."/>
            <person name="Govers F."/>
            <person name="Hughes L."/>
            <person name="Humphray S."/>
            <person name="Jiang R.H."/>
            <person name="Judelson H."/>
            <person name="Kamoun S."/>
            <person name="Kyung K."/>
            <person name="Meijer H."/>
            <person name="Minx P."/>
            <person name="Morris P."/>
            <person name="Nelson J."/>
            <person name="Phuntumart V."/>
            <person name="Qutob D."/>
            <person name="Rehmany A."/>
            <person name="Rougon-Cardoso A."/>
            <person name="Ryden P."/>
            <person name="Torto-Alalibo T."/>
            <person name="Studholme D."/>
            <person name="Wang Y."/>
            <person name="Win J."/>
            <person name="Wood J."/>
            <person name="Clifton S.W."/>
            <person name="Rogers J."/>
            <person name="Van den Ackerveken G."/>
            <person name="Jones J.D."/>
            <person name="McDowell J.M."/>
            <person name="Beynon J."/>
            <person name="Tyler B.M."/>
        </authorList>
    </citation>
    <scope>NUCLEOTIDE SEQUENCE [LARGE SCALE GENOMIC DNA]</scope>
    <source>
        <strain evidence="2">Emoy2</strain>
    </source>
</reference>
<keyword evidence="2" id="KW-1185">Reference proteome</keyword>
<dbReference type="InterPro" id="IPR027417">
    <property type="entry name" value="P-loop_NTPase"/>
</dbReference>
<organism evidence="1 2">
    <name type="scientific">Hyaloperonospora arabidopsidis (strain Emoy2)</name>
    <name type="common">Downy mildew agent</name>
    <name type="synonym">Peronospora arabidopsidis</name>
    <dbReference type="NCBI Taxonomy" id="559515"/>
    <lineage>
        <taxon>Eukaryota</taxon>
        <taxon>Sar</taxon>
        <taxon>Stramenopiles</taxon>
        <taxon>Oomycota</taxon>
        <taxon>Peronosporomycetes</taxon>
        <taxon>Peronosporales</taxon>
        <taxon>Peronosporaceae</taxon>
        <taxon>Hyaloperonospora</taxon>
    </lineage>
</organism>